<dbReference type="SUPFAM" id="SSF56496">
    <property type="entry name" value="Fibrinogen C-terminal domain-like"/>
    <property type="match status" value="1"/>
</dbReference>
<dbReference type="InterPro" id="IPR002181">
    <property type="entry name" value="Fibrinogen_a/b/g_C_dom"/>
</dbReference>
<dbReference type="FunFam" id="3.90.215.10:FF:000001">
    <property type="entry name" value="Tenascin isoform 1"/>
    <property type="match status" value="1"/>
</dbReference>
<dbReference type="PROSITE" id="PS51406">
    <property type="entry name" value="FIBRINOGEN_C_2"/>
    <property type="match status" value="1"/>
</dbReference>
<dbReference type="PANTHER" id="PTHR19143">
    <property type="entry name" value="FIBRINOGEN/TENASCIN/ANGIOPOEITIN"/>
    <property type="match status" value="1"/>
</dbReference>
<organism evidence="3 4">
    <name type="scientific">Potamilus streckersoni</name>
    <dbReference type="NCBI Taxonomy" id="2493646"/>
    <lineage>
        <taxon>Eukaryota</taxon>
        <taxon>Metazoa</taxon>
        <taxon>Spiralia</taxon>
        <taxon>Lophotrochozoa</taxon>
        <taxon>Mollusca</taxon>
        <taxon>Bivalvia</taxon>
        <taxon>Autobranchia</taxon>
        <taxon>Heteroconchia</taxon>
        <taxon>Palaeoheterodonta</taxon>
        <taxon>Unionida</taxon>
        <taxon>Unionoidea</taxon>
        <taxon>Unionidae</taxon>
        <taxon>Ambleminae</taxon>
        <taxon>Lampsilini</taxon>
        <taxon>Potamilus</taxon>
    </lineage>
</organism>
<evidence type="ECO:0000256" key="1">
    <source>
        <dbReference type="ARBA" id="ARBA00023157"/>
    </source>
</evidence>
<proteinExistence type="predicted"/>
<dbReference type="InterPro" id="IPR036056">
    <property type="entry name" value="Fibrinogen-like_C"/>
</dbReference>
<dbReference type="PANTHER" id="PTHR19143:SF254">
    <property type="entry name" value="TENASCIN-R"/>
    <property type="match status" value="1"/>
</dbReference>
<evidence type="ECO:0000313" key="3">
    <source>
        <dbReference type="EMBL" id="KAK3606148.1"/>
    </source>
</evidence>
<comment type="caution">
    <text evidence="3">The sequence shown here is derived from an EMBL/GenBank/DDBJ whole genome shotgun (WGS) entry which is preliminary data.</text>
</comment>
<sequence>MRVQIKYFIFLSLGFTFIFFKGTALESYFCESDKCTNLSSRICTKYLIWTVTQIRKSQCFLKCLSQECQAVFYNEITQTCQGHSSVLTVQDDCRDEDGTKYYKKCKGKRPHNCTEIFCSGQHTTGIYTIYPTDDSNGVSVRCDMDTDGGGWTVFQRRVDGSVDFYRPWADYKLGFGNADTEYWLGLYNINKLTSQGNVKLRVDLITPQPPERSAYAVYSSFKVGDENSSYILAVTGYSGNAGDSLKFQNGMKFTTKDNDNDLREINCAIEFFGGWWYKDCHACNLNGLYGSVEYGKGLNWISLSGLGVSMKFVEMKLK</sequence>
<reference evidence="3" key="2">
    <citation type="journal article" date="2021" name="Genome Biol. Evol.">
        <title>Developing a high-quality reference genome for a parasitic bivalve with doubly uniparental inheritance (Bivalvia: Unionida).</title>
        <authorList>
            <person name="Smith C.H."/>
        </authorList>
    </citation>
    <scope>NUCLEOTIDE SEQUENCE</scope>
    <source>
        <strain evidence="3">CHS0354</strain>
        <tissue evidence="3">Mantle</tissue>
    </source>
</reference>
<name>A0AAE0W8M7_9BIVA</name>
<evidence type="ECO:0000313" key="4">
    <source>
        <dbReference type="Proteomes" id="UP001195483"/>
    </source>
</evidence>
<protein>
    <recommendedName>
        <fullName evidence="2">Fibrinogen C-terminal domain-containing protein</fullName>
    </recommendedName>
</protein>
<dbReference type="GO" id="GO:0005615">
    <property type="term" value="C:extracellular space"/>
    <property type="evidence" value="ECO:0007669"/>
    <property type="project" value="TreeGrafter"/>
</dbReference>
<evidence type="ECO:0000259" key="2">
    <source>
        <dbReference type="PROSITE" id="PS51406"/>
    </source>
</evidence>
<dbReference type="Gene3D" id="3.90.215.10">
    <property type="entry name" value="Gamma Fibrinogen, chain A, domain 1"/>
    <property type="match status" value="1"/>
</dbReference>
<dbReference type="SMART" id="SM00186">
    <property type="entry name" value="FBG"/>
    <property type="match status" value="1"/>
</dbReference>
<dbReference type="CDD" id="cd00087">
    <property type="entry name" value="FReD"/>
    <property type="match status" value="1"/>
</dbReference>
<dbReference type="NCBIfam" id="NF040941">
    <property type="entry name" value="GGGWT_bact"/>
    <property type="match status" value="1"/>
</dbReference>
<gene>
    <name evidence="3" type="ORF">CHS0354_010779</name>
</gene>
<keyword evidence="1" id="KW-1015">Disulfide bond</keyword>
<dbReference type="InterPro" id="IPR014716">
    <property type="entry name" value="Fibrinogen_a/b/g_C_1"/>
</dbReference>
<reference evidence="3" key="1">
    <citation type="journal article" date="2021" name="Genome Biol. Evol.">
        <title>A High-Quality Reference Genome for a Parasitic Bivalve with Doubly Uniparental Inheritance (Bivalvia: Unionida).</title>
        <authorList>
            <person name="Smith C.H."/>
        </authorList>
    </citation>
    <scope>NUCLEOTIDE SEQUENCE</scope>
    <source>
        <strain evidence="3">CHS0354</strain>
    </source>
</reference>
<dbReference type="Pfam" id="PF00147">
    <property type="entry name" value="Fibrinogen_C"/>
    <property type="match status" value="1"/>
</dbReference>
<feature type="domain" description="Fibrinogen C-terminal" evidence="2">
    <location>
        <begin position="104"/>
        <end position="318"/>
    </location>
</feature>
<accession>A0AAE0W8M7</accession>
<reference evidence="3" key="3">
    <citation type="submission" date="2023-05" db="EMBL/GenBank/DDBJ databases">
        <authorList>
            <person name="Smith C.H."/>
        </authorList>
    </citation>
    <scope>NUCLEOTIDE SEQUENCE</scope>
    <source>
        <strain evidence="3">CHS0354</strain>
        <tissue evidence="3">Mantle</tissue>
    </source>
</reference>
<dbReference type="AlphaFoldDB" id="A0AAE0W8M7"/>
<dbReference type="InterPro" id="IPR050373">
    <property type="entry name" value="Fibrinogen_C-term_domain"/>
</dbReference>
<keyword evidence="4" id="KW-1185">Reference proteome</keyword>
<dbReference type="Proteomes" id="UP001195483">
    <property type="component" value="Unassembled WGS sequence"/>
</dbReference>
<dbReference type="EMBL" id="JAEAOA010000675">
    <property type="protein sequence ID" value="KAK3606148.1"/>
    <property type="molecule type" value="Genomic_DNA"/>
</dbReference>